<dbReference type="CDD" id="cd00093">
    <property type="entry name" value="HTH_XRE"/>
    <property type="match status" value="1"/>
</dbReference>
<dbReference type="SMART" id="SM00530">
    <property type="entry name" value="HTH_XRE"/>
    <property type="match status" value="1"/>
</dbReference>
<dbReference type="Gene3D" id="1.10.260.40">
    <property type="entry name" value="lambda repressor-like DNA-binding domains"/>
    <property type="match status" value="1"/>
</dbReference>
<dbReference type="Pfam" id="PF01381">
    <property type="entry name" value="HTH_3"/>
    <property type="match status" value="1"/>
</dbReference>
<organism evidence="2 3">
    <name type="scientific">Hominenteromicrobium mulieris</name>
    <dbReference type="NCBI Taxonomy" id="2885357"/>
    <lineage>
        <taxon>Bacteria</taxon>
        <taxon>Bacillati</taxon>
        <taxon>Bacillota</taxon>
        <taxon>Clostridia</taxon>
        <taxon>Eubacteriales</taxon>
        <taxon>Oscillospiraceae</taxon>
        <taxon>Hominenteromicrobium</taxon>
    </lineage>
</organism>
<evidence type="ECO:0000259" key="1">
    <source>
        <dbReference type="PROSITE" id="PS50943"/>
    </source>
</evidence>
<dbReference type="InterPro" id="IPR010982">
    <property type="entry name" value="Lambda_DNA-bd_dom_sf"/>
</dbReference>
<evidence type="ECO:0000313" key="2">
    <source>
        <dbReference type="EMBL" id="MCC2137302.1"/>
    </source>
</evidence>
<gene>
    <name evidence="2" type="ORF">LKD31_09750</name>
</gene>
<dbReference type="InterPro" id="IPR001387">
    <property type="entry name" value="Cro/C1-type_HTH"/>
</dbReference>
<evidence type="ECO:0000313" key="3">
    <source>
        <dbReference type="Proteomes" id="UP001199424"/>
    </source>
</evidence>
<sequence length="74" mass="8436">MTPLSELIQVMRKKALLSQKDFAKALNVSVGTINRWENAKTKPNITAMKKIKAFCEENDIPFDEIEAAWIAQKE</sequence>
<protein>
    <submittedName>
        <fullName evidence="2">Helix-turn-helix domain-containing protein</fullName>
    </submittedName>
</protein>
<dbReference type="Proteomes" id="UP001199424">
    <property type="component" value="Unassembled WGS sequence"/>
</dbReference>
<dbReference type="EMBL" id="JAJEQC010000009">
    <property type="protein sequence ID" value="MCC2137302.1"/>
    <property type="molecule type" value="Genomic_DNA"/>
</dbReference>
<dbReference type="AlphaFoldDB" id="A0AAE3AJ11"/>
<dbReference type="PROSITE" id="PS50943">
    <property type="entry name" value="HTH_CROC1"/>
    <property type="match status" value="1"/>
</dbReference>
<dbReference type="GO" id="GO:0003677">
    <property type="term" value="F:DNA binding"/>
    <property type="evidence" value="ECO:0007669"/>
    <property type="project" value="InterPro"/>
</dbReference>
<accession>A0AAE3AJ11</accession>
<feature type="domain" description="HTH cro/C1-type" evidence="1">
    <location>
        <begin position="8"/>
        <end position="65"/>
    </location>
</feature>
<name>A0AAE3AJ11_9FIRM</name>
<keyword evidence="3" id="KW-1185">Reference proteome</keyword>
<dbReference type="SUPFAM" id="SSF47413">
    <property type="entry name" value="lambda repressor-like DNA-binding domains"/>
    <property type="match status" value="1"/>
</dbReference>
<reference evidence="2" key="1">
    <citation type="submission" date="2021-10" db="EMBL/GenBank/DDBJ databases">
        <title>Anaerobic single-cell dispensing facilitates the cultivation of human gut bacteria.</title>
        <authorList>
            <person name="Afrizal A."/>
        </authorList>
    </citation>
    <scope>NUCLEOTIDE SEQUENCE</scope>
    <source>
        <strain evidence="2">CLA-AA-H250</strain>
    </source>
</reference>
<comment type="caution">
    <text evidence="2">The sequence shown here is derived from an EMBL/GenBank/DDBJ whole genome shotgun (WGS) entry which is preliminary data.</text>
</comment>
<proteinExistence type="predicted"/>
<dbReference type="RefSeq" id="WP_308449547.1">
    <property type="nucleotide sequence ID" value="NZ_JAJEQC010000009.1"/>
</dbReference>